<proteinExistence type="predicted"/>
<sequence length="4124" mass="425742">MVVNQNGVVFSGSSQVNVRNLVAAAVGMTDEQFAKGIYSDTNGSTGSRTYMPSFGNNITSGGASDKATGDVTVEAGAQIATQTPNSATRGGGYVLMLGREVHNAGIIETPSGQALLAAGDSFVIRRGRGSDENQQSTTRGNEVAARINTDSLAGAVSNSGLLLARTGDVTLTGQRITQQGVAVATSDVNARGSIHLLNSASDTNGSVTLSANSTTAVLIDENAASAYDSQYDELSENTANLNGPETALGRAFDNIGRMGDQPNLSRIEIVTGGTVDFQGDSMTLATGGQIAVHAGQRSLVRDGADLDVSGAVGVRVAMESNNIQVNVQGNEQRDAPVNRDSGSLNNSDIWVDRRTLVFVPAGTNGYETDRWYTAGGLLEVSGYVGTTGHSVGEWLASGGTVNFTGQDVVTQTGSRINLSGGTMDVQDGYIRQTWVRAANGRLYEVSRAPGDILYTGLYNGYEVTSARWGESATRRFYNPLIAPNRRFESGYTVGRDAGRLVIGTASAVLEGSLISDTFQGDRQVNAPQAGLDGYSQSQTAVARRAQLILGQYNPNRIPGTALGVDFTPVTNHVAIQGDVEALADSLTLAAPLPEERSGTILLDSEAVSNMQLGGILIGAKETIRIDHSLETDLGGEIALRAPQVDVNADLVARSGSIQLGNYVTEANSVLPSDPATVVGVNLAPGATLDVRGTWSNLFLDPTDRRGLPFVDGGSVSIRSTGPVTLGEGSVIDVSSGAALTSEGNIVGGRGGNVTLLSRETLTLGGDLRGYGINGSGTLQIEAGTPVSIGGELLAEDGILQVGEVALTDMKVLEDFIIPAGEILPADYSFTKTHAMPGETVDGRWNLSPGNGITLDVNWTPPPALPGTGYRVVLDDGTRVLIRIGSTPVIPAGSTIVGIDNPANFPPNYIVPGDAFPNGIPIAPTTTVLKAGAIATEDSHFAAGTVIQAGARLSHSVAVQAALVLDTDLFQRGFSQYIISGERGVAVASNATVHVAAPVLHRAAIASEVPTGAHPDHALAEWLPPVFLEDPTASLLSQRGGASLALRSLNGNILVGEGSTIEVDPYQDISLSAAKNIDINGTLRALGGSIEARPSTAAPDPITTPWPVAPARSIRVSAGAVLDVTGHATTAVDATGSIYGDLSSGGKIVLEGGIGTFVIVEAGATLDASGSSMAITVPAGRNVGATGRTATVASDGGTISLSSNAGLYLNGTIRAAAGGEGAAGGTLALTLEAPLYRIEDNVSDALRQPAELTVVQQALQDGNSARPLADTELSYGYARIGVDQVQAGGFDNLSLFARDLITFDGDIDLSLGQSIRLYQGTIGNTVERANVRLHAPHILLSGRTTLATNAAAGSINATLNTWRSSRQAAAGTFAVDADLIDIQNVVRFGISSTISLNAGSETIDRRGFQDVVLSSRGDIRFLQASEQVNSSVNPIANQRHSALISPSDIALQAARIYPVSHALGAVAAGITATNTYDSERVLRISRTEIVESAPLSVFGELELHAATIEQGGALYAPLGRIALGNSQATRTIQLLPGSLTSVSAAGLIIPYGGTVDDLSYTYNGEPIDAVGVGGTGAVTGDTTTSGLRQGISLVGTSVMADDGAIVDLSGGGELTGAAFISGRGGSTDPLFNALVKYDGATGKFSLPALSDHPVYAIVPSYEGAYAPVTPVDQNPDYAGSLPRVGEQITIGSGIPGLPAGTYTLLPAYYALLPGAYRVELGNTTKSAAPPIALRNGSWALSGTKGIANSSIAEVLPRQITITSGEVLRQYAQYNETSYREFILADTARTGTPRPMLPDDAKALEFRFRTGAGQEMPALDFSGSVRFDRPETGYGGQVIVGAASGAAALEIVDQHATAGFSGISVRAEDLNALGADRISIGGWMTGYGYSSGDSGVSVDTRLRPMSQTGNITVRSGTALAAPEVMLITGGSRNIHVEDGASINTLDHGAAPYDSSYGYQYNPDVTGAANILMVSNGWLDLPLGGGSGTGRIEVGGCTSTGCTGSAQLYSDGSIVFASNNVVIDEATRFGTRNLTMAVSGLNLGSENSLADALARGALPEGLRLSQGLLTRLLNGDPEMRAPALERLIFSVRDSVNLFGTVDLSTLDPETGKSSLGQLVFNTPAIYGYGTNEDVATISTDTLVWNGVAGRSAGPVLEDGPGTGAGTLDVQARQIIFGYAEGVTPSPHQNMERLALGFSTVNLQATDRITANGEGDLSVYRAEDGEIDGVQQYTGGNLNLITPLLTGEAGSINRLKAGDALTLNVPEGASAGSHDALGATLELSGASVTLDGTIALASGKLDVIADGNVQLNANTHLDLAGREIQIQDERRYSWGGEVNLESSSGNISQLAGSTIDLSAQNNQAGRLTATALGEDAGRIALAGTILGTATGDYDAGGSQVDYEAGGIVLAGRAIDDFAGLNRRLTDGGVVGLRSFRIKEGDLTIGDEIQAHRVMVAVDGGSLTIDGRIDASGRHVGEIRLAARDNLTLTSNAQLDAHGRELRVDSYGYIIDAPNRAIVDLTSGTDGTGTLTIQQGAIIDLRAGTDIPAGSGPGQHDGRNRSTLALNVPRMGNNGDSATGSDGPGNATGGDLDINVPAPVDVRGAASVAVYGYASYDNAPADPENSNGQVVDQDYLDSIHRDSQAFIRAAYGGDVAAGTLTAGLQSKLAGLTVYGNALHLRPGVEINSATETGDIRVEKDLDLSGYRYGPNVTGVRGSGEPGALSLRAGGDLDIEGSINDGFAPPPATPEDDRGWARENILLTGGVPASADITFDAPYYVSPDGWEGYYYVFPGNDVWDYAVVTQGRVIEEASWGTNVYGPGDTIWGMLEGRITIEAGTILTANDPSNANIVFTEGDTGRQLWAVAPMLAAGSLSWDIRLGAGADLSSADRRALQTAAQLAGKGNITLSDAHYIAGTQNPIFSVIRTGTGDLDIQAGGSFSQDSLYGIYTAGTQSAPLLDKEGAPIADMQGRDAFNLPRGYNPDISSTSILSASHADWEGLVTGSNYSAWYPEQGGNLSVNVQGDMTGDIVSGGITTAPVNTVSSNYVASWLWRQGGNNVSQHTAWWINFGTYVSSQDFNGVPALNVEGFTGLGTLGGGNVDLRVKGDAGNITSLSSSGTRESDGLVVAVGSTGRLVDGKLTLTGGGDLRLAVGGSLNEGVRASGTEPGRLNYSSIPSDLNGVFTNLRGSLALQAGAIGRVDPLYGVVDVTDARAVDPLYPSLGRPSGGPVVMLGDATTSLLSRGDLVIDGVGDPGRLSQSNYLPFESYAGGGISWYSLWTSTTAVSLFAAGGNLTPVTMQHYAPGAGTVVGNTTLLEMNYPSRFDAVAAQGNIYYARNGTVSGGTGANRLIFAPNAQGVGWMNLLAGGSIYGGGFGLDPSGAASTAIPTPFRPAFIGRSPDGFSDLVDNTQTGARNDLFAFGANTASGSLYGNDPTPVRVYADSGDIVGVSVGSFWQSADELLYMIGKPVRMRAGRDIINAGGVFLNYHSTDISMISAGRDIQYANARIAGPGLLEVSAGRHLYQGDTAQLESLGLINGGENRTGGAGIAVSVGLGDHPVDYTGFALHYLDGANLADPDIALARQPGKVVMTYGSELTLADWLRENFGYTGDEAGAQTFLDQRQAELNAAYAANPNDPAFARRDLTNEYQQTSQLRLVNWLSTRFATNTGVRATDDGAPLVFEAVSLPGADTDPAIAQEQARQREAQAQAFFRRLPAEQQRVYARNLYYAELNAGGREYNDASSPRTGSYLRGRAAIAMLFPTYDTGTDIQARIQSSLAADIAISEEAVRLGVAAADLSATQKAAVIANLRDSEDQRYAEMYAPIDRGGNLTLFQGTTTNGAIRTLGGGDIQVLAPAGGTTIGVESVPPATANGVPPAGLITQGSGNIQVYSSDSILLGLSRIMTTYGGDILAWSQYGNINAGRGAKSTVVYTPLLRAYDGMGNVSQSPSVPATGAGVSTQDPVPEVPPGGINLIAPEGIIDASEAGIRSSGSVNVAALQVVNAANIQAKGEATGVPVIAAVNVGALTSASAAASSAATAAQDVMRQSQAAARQNLPSIISVQILGFGDDGAVPAASPPDTSRSGPRVQGLGQQVAYDPNKTIQVVANGPLNPGDRAQLTAQESFNAQ</sequence>
<protein>
    <submittedName>
        <fullName evidence="6">Filamentous haemagglutinin family outer membrane protein</fullName>
    </submittedName>
</protein>
<feature type="region of interest" description="Disordered" evidence="4">
    <location>
        <begin position="4101"/>
        <end position="4124"/>
    </location>
</feature>
<comment type="subcellular location">
    <subcellularLocation>
        <location evidence="1">Secreted</location>
    </subcellularLocation>
</comment>
<evidence type="ECO:0000259" key="5">
    <source>
        <dbReference type="Pfam" id="PF12545"/>
    </source>
</evidence>
<accession>A0A157SRD9</accession>
<feature type="region of interest" description="Disordered" evidence="4">
    <location>
        <begin position="4067"/>
        <end position="4088"/>
    </location>
</feature>
<dbReference type="InterPro" id="IPR011050">
    <property type="entry name" value="Pectin_lyase_fold/virulence"/>
</dbReference>
<keyword evidence="2" id="KW-0964">Secreted</keyword>
<evidence type="ECO:0000313" key="6">
    <source>
        <dbReference type="EMBL" id="SAI72977.1"/>
    </source>
</evidence>
<organism evidence="6 7">
    <name type="scientific">Bordetella ansorpii</name>
    <dbReference type="NCBI Taxonomy" id="288768"/>
    <lineage>
        <taxon>Bacteria</taxon>
        <taxon>Pseudomonadati</taxon>
        <taxon>Pseudomonadota</taxon>
        <taxon>Betaproteobacteria</taxon>
        <taxon>Burkholderiales</taxon>
        <taxon>Alcaligenaceae</taxon>
        <taxon>Bordetella</taxon>
    </lineage>
</organism>
<dbReference type="SUPFAM" id="SSF51126">
    <property type="entry name" value="Pectin lyase-like"/>
    <property type="match status" value="1"/>
</dbReference>
<evidence type="ECO:0000256" key="1">
    <source>
        <dbReference type="ARBA" id="ARBA00004613"/>
    </source>
</evidence>
<reference evidence="6 7" key="1">
    <citation type="submission" date="2016-04" db="EMBL/GenBank/DDBJ databases">
        <authorList>
            <consortium name="Pathogen Informatics"/>
        </authorList>
    </citation>
    <scope>NUCLEOTIDE SEQUENCE [LARGE SCALE GENOMIC DNA]</scope>
    <source>
        <strain evidence="6 7">H050680373</strain>
    </source>
</reference>
<dbReference type="InterPro" id="IPR050909">
    <property type="entry name" value="Bact_Autotransporter_VF"/>
</dbReference>
<evidence type="ECO:0000313" key="7">
    <source>
        <dbReference type="Proteomes" id="UP000076848"/>
    </source>
</evidence>
<gene>
    <name evidence="6" type="ORF">SAMEA3906486_04387</name>
</gene>
<evidence type="ECO:0000256" key="4">
    <source>
        <dbReference type="SAM" id="MobiDB-lite"/>
    </source>
</evidence>
<dbReference type="EMBL" id="FKIF01000008">
    <property type="protein sequence ID" value="SAI72977.1"/>
    <property type="molecule type" value="Genomic_DNA"/>
</dbReference>
<feature type="domain" description="DUF3739" evidence="5">
    <location>
        <begin position="3904"/>
        <end position="4014"/>
    </location>
</feature>
<evidence type="ECO:0000256" key="3">
    <source>
        <dbReference type="ARBA" id="ARBA00022729"/>
    </source>
</evidence>
<feature type="region of interest" description="Disordered" evidence="4">
    <location>
        <begin position="2564"/>
        <end position="2586"/>
    </location>
</feature>
<name>A0A157SRD9_9BORD</name>
<dbReference type="STRING" id="288768.SAMEA3906486_04387"/>
<dbReference type="Pfam" id="PF12545">
    <property type="entry name" value="DUF3739"/>
    <property type="match status" value="1"/>
</dbReference>
<dbReference type="InterPro" id="IPR012334">
    <property type="entry name" value="Pectin_lyas_fold"/>
</dbReference>
<dbReference type="InterPro" id="IPR021026">
    <property type="entry name" value="Filamn_hemagglutn_DUF3739"/>
</dbReference>
<evidence type="ECO:0000256" key="2">
    <source>
        <dbReference type="ARBA" id="ARBA00022525"/>
    </source>
</evidence>
<feature type="compositionally biased region" description="Polar residues" evidence="4">
    <location>
        <begin position="4115"/>
        <end position="4124"/>
    </location>
</feature>
<dbReference type="GO" id="GO:0005576">
    <property type="term" value="C:extracellular region"/>
    <property type="evidence" value="ECO:0007669"/>
    <property type="project" value="UniProtKB-SubCell"/>
</dbReference>
<dbReference type="Proteomes" id="UP000076848">
    <property type="component" value="Unassembled WGS sequence"/>
</dbReference>
<dbReference type="Gene3D" id="2.160.20.10">
    <property type="entry name" value="Single-stranded right-handed beta-helix, Pectin lyase-like"/>
    <property type="match status" value="1"/>
</dbReference>
<keyword evidence="3" id="KW-0732">Signal</keyword>
<dbReference type="PANTHER" id="PTHR12338">
    <property type="entry name" value="AUTOTRANSPORTER"/>
    <property type="match status" value="1"/>
</dbReference>
<keyword evidence="7" id="KW-1185">Reference proteome</keyword>
<dbReference type="PANTHER" id="PTHR12338:SF8">
    <property type="entry name" value="HEME_HEMOPEXIN-BINDING PROTEIN"/>
    <property type="match status" value="1"/>
</dbReference>